<evidence type="ECO:0000313" key="2">
    <source>
        <dbReference type="EMBL" id="EEZ75880.1"/>
    </source>
</evidence>
<dbReference type="Gene3D" id="1.10.287.1490">
    <property type="match status" value="1"/>
</dbReference>
<keyword evidence="1" id="KW-0812">Transmembrane</keyword>
<feature type="transmembrane region" description="Helical" evidence="1">
    <location>
        <begin position="6"/>
        <end position="24"/>
    </location>
</feature>
<keyword evidence="1" id="KW-0472">Membrane</keyword>
<dbReference type="AlphaFoldDB" id="D0W9C4"/>
<proteinExistence type="predicted"/>
<dbReference type="EMBL" id="ACEQ02000011">
    <property type="protein sequence ID" value="EEZ75880.1"/>
    <property type="molecule type" value="Genomic_DNA"/>
</dbReference>
<organism evidence="2 3">
    <name type="scientific">Neisseria lactamica ATCC 23970</name>
    <dbReference type="NCBI Taxonomy" id="546265"/>
    <lineage>
        <taxon>Bacteria</taxon>
        <taxon>Pseudomonadati</taxon>
        <taxon>Pseudomonadota</taxon>
        <taxon>Betaproteobacteria</taxon>
        <taxon>Neisseriales</taxon>
        <taxon>Neisseriaceae</taxon>
        <taxon>Neisseria</taxon>
    </lineage>
</organism>
<gene>
    <name evidence="2" type="ORF">NEILACOT_04133</name>
</gene>
<keyword evidence="1" id="KW-1133">Transmembrane helix</keyword>
<protein>
    <submittedName>
        <fullName evidence="2">Uncharacterized protein</fullName>
    </submittedName>
</protein>
<sequence length="192" mass="21813">MGLMAFVLPLATLLPGVLITWLMMKNQLQGKISGLNAQLAEKAARCDFVEQAHGKTVSELAVLDEKYRHLQDENYALGNRFSAAEKQIAHLQEKEAESVRLKQSYIDLQEKAQGLAVENERLATQLGQERKAFRPTNMPWNAKSAKESKPIWKKAAKLSATCKTIFPMWATVLPQLKNRLPICRKKRRKRKT</sequence>
<evidence type="ECO:0000313" key="3">
    <source>
        <dbReference type="Proteomes" id="UP000003843"/>
    </source>
</evidence>
<comment type="caution">
    <text evidence="2">The sequence shown here is derived from an EMBL/GenBank/DDBJ whole genome shotgun (WGS) entry which is preliminary data.</text>
</comment>
<accession>D0W9C4</accession>
<evidence type="ECO:0000256" key="1">
    <source>
        <dbReference type="SAM" id="Phobius"/>
    </source>
</evidence>
<dbReference type="Proteomes" id="UP000003843">
    <property type="component" value="Unassembled WGS sequence"/>
</dbReference>
<name>D0W9C4_NEILA</name>
<reference evidence="2 3" key="1">
    <citation type="submission" date="2009-10" db="EMBL/GenBank/DDBJ databases">
        <authorList>
            <person name="Weinstock G."/>
            <person name="Sodergren E."/>
            <person name="Clifton S."/>
            <person name="Fulton L."/>
            <person name="Fulton B."/>
            <person name="Courtney L."/>
            <person name="Fronick C."/>
            <person name="Harrison M."/>
            <person name="Strong C."/>
            <person name="Farmer C."/>
            <person name="Delahaunty K."/>
            <person name="Markovic C."/>
            <person name="Hall O."/>
            <person name="Minx P."/>
            <person name="Tomlinson C."/>
            <person name="Mitreva M."/>
            <person name="Nelson J."/>
            <person name="Hou S."/>
            <person name="Wollam A."/>
            <person name="Pepin K.H."/>
            <person name="Johnson M."/>
            <person name="Bhonagiri V."/>
            <person name="Nash W.E."/>
            <person name="Warren W."/>
            <person name="Chinwalla A."/>
            <person name="Mardis E.R."/>
            <person name="Wilson R.K."/>
        </authorList>
    </citation>
    <scope>NUCLEOTIDE SEQUENCE [LARGE SCALE GENOMIC DNA]</scope>
    <source>
        <strain evidence="2 3">ATCC 23970</strain>
    </source>
</reference>